<feature type="transmembrane region" description="Helical" evidence="1">
    <location>
        <begin position="33"/>
        <end position="53"/>
    </location>
</feature>
<reference evidence="2 3" key="1">
    <citation type="journal article" date="2014" name="Genome Biol. Evol.">
        <title>The genome of the myxosporean Thelohanellus kitauei shows adaptations to nutrient acquisition within its fish host.</title>
        <authorList>
            <person name="Yang Y."/>
            <person name="Xiong J."/>
            <person name="Zhou Z."/>
            <person name="Huo F."/>
            <person name="Miao W."/>
            <person name="Ran C."/>
            <person name="Liu Y."/>
            <person name="Zhang J."/>
            <person name="Feng J."/>
            <person name="Wang M."/>
            <person name="Wang M."/>
            <person name="Wang L."/>
            <person name="Yao B."/>
        </authorList>
    </citation>
    <scope>NUCLEOTIDE SEQUENCE [LARGE SCALE GENOMIC DNA]</scope>
    <source>
        <strain evidence="2">Wuqing</strain>
    </source>
</reference>
<keyword evidence="3" id="KW-1185">Reference proteome</keyword>
<evidence type="ECO:0000256" key="1">
    <source>
        <dbReference type="SAM" id="Phobius"/>
    </source>
</evidence>
<evidence type="ECO:0000313" key="3">
    <source>
        <dbReference type="Proteomes" id="UP000031668"/>
    </source>
</evidence>
<proteinExistence type="predicted"/>
<comment type="caution">
    <text evidence="2">The sequence shown here is derived from an EMBL/GenBank/DDBJ whole genome shotgun (WGS) entry which is preliminary data.</text>
</comment>
<dbReference type="AlphaFoldDB" id="A0A0C2MTJ7"/>
<dbReference type="EMBL" id="JWZT01002012">
    <property type="protein sequence ID" value="KII70611.1"/>
    <property type="molecule type" value="Genomic_DNA"/>
</dbReference>
<keyword evidence="1" id="KW-1133">Transmembrane helix</keyword>
<organism evidence="2 3">
    <name type="scientific">Thelohanellus kitauei</name>
    <name type="common">Myxosporean</name>
    <dbReference type="NCBI Taxonomy" id="669202"/>
    <lineage>
        <taxon>Eukaryota</taxon>
        <taxon>Metazoa</taxon>
        <taxon>Cnidaria</taxon>
        <taxon>Myxozoa</taxon>
        <taxon>Myxosporea</taxon>
        <taxon>Bivalvulida</taxon>
        <taxon>Platysporina</taxon>
        <taxon>Myxobolidae</taxon>
        <taxon>Thelohanellus</taxon>
    </lineage>
</organism>
<keyword evidence="1" id="KW-0472">Membrane</keyword>
<name>A0A0C2MTJ7_THEKT</name>
<protein>
    <submittedName>
        <fullName evidence="2">Uncharacterized protein</fullName>
    </submittedName>
</protein>
<dbReference type="Proteomes" id="UP000031668">
    <property type="component" value="Unassembled WGS sequence"/>
</dbReference>
<accession>A0A0C2MTJ7</accession>
<gene>
    <name evidence="2" type="ORF">RF11_16143</name>
</gene>
<keyword evidence="1" id="KW-0812">Transmembrane</keyword>
<evidence type="ECO:0000313" key="2">
    <source>
        <dbReference type="EMBL" id="KII70611.1"/>
    </source>
</evidence>
<sequence length="102" mass="11520">MYWFDINFLMQHKEALSGSCCYVPNNNLDLGNVYYYSVYSIVGNLLYTYTFFYQVSKIGMAAKLVSGVCVEVCQQAAVTSLYQQLVLLLGVSFSQTLANERP</sequence>